<gene>
    <name evidence="3" type="primary">PiA</name>
</gene>
<dbReference type="SUPFAM" id="SSF100895">
    <property type="entry name" value="Kazal-type serine protease inhibitors"/>
    <property type="match status" value="1"/>
</dbReference>
<dbReference type="InterPro" id="IPR002350">
    <property type="entry name" value="Kazal_dom"/>
</dbReference>
<reference evidence="3" key="1">
    <citation type="journal article" date="2009" name="Insect Biochem. Mol. Biol.">
        <title>Peptidase inhibitors from the salivary glands of the cockroach Nauphoeta cinerea.</title>
        <authorList>
            <person name="Taranushenko Y."/>
            <person name="Vinokurov K.S."/>
            <person name="Kludkiewicz B."/>
            <person name="Kodrik D."/>
            <person name="Sehnal F."/>
        </authorList>
    </citation>
    <scope>NUCLEOTIDE SEQUENCE</scope>
</reference>
<accession>D2X5N5</accession>
<evidence type="ECO:0000256" key="1">
    <source>
        <dbReference type="SAM" id="SignalP"/>
    </source>
</evidence>
<feature type="signal peptide" evidence="1">
    <location>
        <begin position="1"/>
        <end position="19"/>
    </location>
</feature>
<evidence type="ECO:0000313" key="3">
    <source>
        <dbReference type="EMBL" id="ADB02828.1"/>
    </source>
</evidence>
<keyword evidence="1" id="KW-0732">Signal</keyword>
<protein>
    <submittedName>
        <fullName evidence="3">Salivary glands proteinase inhibitor</fullName>
    </submittedName>
</protein>
<dbReference type="EMBL" id="GQ888535">
    <property type="protein sequence ID" value="ADB02828.1"/>
    <property type="molecule type" value="mRNA"/>
</dbReference>
<evidence type="ECO:0000259" key="2">
    <source>
        <dbReference type="PROSITE" id="PS51465"/>
    </source>
</evidence>
<proteinExistence type="evidence at transcript level"/>
<sequence length="72" mass="7871">MKYALVLLVAVAMLGMGMAECDIACTREYDPVCGADATHAETFGNACMFVFYNCQHPDAMMRLVRLGECNDA</sequence>
<dbReference type="AlphaFoldDB" id="D2X5N5"/>
<dbReference type="PROSITE" id="PS51465">
    <property type="entry name" value="KAZAL_2"/>
    <property type="match status" value="1"/>
</dbReference>
<dbReference type="SMART" id="SM00280">
    <property type="entry name" value="KAZAL"/>
    <property type="match status" value="1"/>
</dbReference>
<dbReference type="InterPro" id="IPR036058">
    <property type="entry name" value="Kazal_dom_sf"/>
</dbReference>
<dbReference type="Gene3D" id="3.30.60.30">
    <property type="match status" value="1"/>
</dbReference>
<feature type="domain" description="Kazal-like" evidence="2">
    <location>
        <begin position="15"/>
        <end position="71"/>
    </location>
</feature>
<feature type="chain" id="PRO_5003038569" evidence="1">
    <location>
        <begin position="20"/>
        <end position="72"/>
    </location>
</feature>
<organism evidence="3">
    <name type="scientific">Nauphoeta cinerea</name>
    <name type="common">Cinereous cockroach</name>
    <name type="synonym">Gray cockroach</name>
    <dbReference type="NCBI Taxonomy" id="6990"/>
    <lineage>
        <taxon>Eukaryota</taxon>
        <taxon>Metazoa</taxon>
        <taxon>Ecdysozoa</taxon>
        <taxon>Arthropoda</taxon>
        <taxon>Hexapoda</taxon>
        <taxon>Insecta</taxon>
        <taxon>Pterygota</taxon>
        <taxon>Neoptera</taxon>
        <taxon>Polyneoptera</taxon>
        <taxon>Dictyoptera</taxon>
        <taxon>Blattodea</taxon>
        <taxon>Blaberoidea</taxon>
        <taxon>Blaberidae</taxon>
        <taxon>Oxyhaloinae</taxon>
        <taxon>Nauphoeta</taxon>
    </lineage>
</organism>
<dbReference type="Pfam" id="PF00050">
    <property type="entry name" value="Kazal_1"/>
    <property type="match status" value="1"/>
</dbReference>
<name>D2X5N5_NAUCI</name>